<dbReference type="GO" id="GO:0071949">
    <property type="term" value="F:FAD binding"/>
    <property type="evidence" value="ECO:0000318"/>
    <property type="project" value="GO_Central"/>
</dbReference>
<dbReference type="Gene3D" id="3.20.20.220">
    <property type="match status" value="1"/>
</dbReference>
<dbReference type="InterPro" id="IPR004621">
    <property type="entry name" value="Fadh2_euk"/>
</dbReference>
<dbReference type="GeneID" id="6754711"/>
<sequence>MDCQYGAKKSVITDGIVDDNYDDAHIIQKIRKRINSGDKFYSLEFFPPRTDSGGVNLIARFDRLAIGNPLFIDVTWHPKGNSGGDEVTASLTIASAALNFCGLDSMLHMTCINSTTEDIDKYLRKAKKQGLRNILALRGDVSDSIDESVRHTKELKYASDLVKHIRKEFGNYFGIAVAGYPDGHPECSSYEDDIRRLKEKLDNGGDFVVTQLFFDAETYFKFLRDCRNAGITAPIIPGILPIQGYNSLRHLVQLSKLPVPQRILDTIESIKDNDEAIRKFGIVEATNLCKKLLASDDVPGIHVYTLNREEAVVKLLKRVGLWHEESIYKSLPWRPSANGKRISEDVRPIFWASRPKSYVHRTMMWDEYPNGRWGSSASPAFGELKDYHIFYLKNTSKKDELLKMWGEKLESVEDVYEIFTCFVSGERNKYGYKVDALPWSNDALALETLFIKKSLEYINSKGILTINSQPNVNALPSTHEVFGWGGPNGYVYQKAYLEFFISAERFKTLLEVLPNFPMINYHALDLSESINVSNSDHHQPIAVTWGVFPGREILQPTVVDPTSFSYWKDEAFALWTNQWANLYPEESKSRQVITAAVRNFVLVNMVDNDFIQGGNLWKVLDQLFSLEADKAVY</sequence>
<dbReference type="UniPathway" id="UPA00193"/>
<keyword evidence="5" id="KW-0274">FAD</keyword>
<evidence type="ECO:0000256" key="5">
    <source>
        <dbReference type="ARBA" id="ARBA00022827"/>
    </source>
</evidence>
<dbReference type="Pfam" id="PF02219">
    <property type="entry name" value="MTHFR"/>
    <property type="match status" value="1"/>
</dbReference>
<dbReference type="Pfam" id="PF21895">
    <property type="entry name" value="MTHFR_C"/>
    <property type="match status" value="1"/>
</dbReference>
<comment type="cofactor">
    <cofactor evidence="1">
        <name>FAD</name>
        <dbReference type="ChEBI" id="CHEBI:57692"/>
    </cofactor>
</comment>
<dbReference type="eggNOG" id="KOG0564">
    <property type="taxonomic scope" value="Eukaryota"/>
</dbReference>
<dbReference type="CTD" id="6754711"/>
<evidence type="ECO:0000313" key="11">
    <source>
        <dbReference type="EMBL" id="EDV24348.1"/>
    </source>
</evidence>
<comment type="pathway">
    <text evidence="2 9">One-carbon metabolism; tetrahydrofolate interconversion.</text>
</comment>
<dbReference type="GO" id="GO:0035999">
    <property type="term" value="P:tetrahydrofolate interconversion"/>
    <property type="evidence" value="ECO:0000318"/>
    <property type="project" value="GO_Central"/>
</dbReference>
<dbReference type="OrthoDB" id="16284at2759"/>
<gene>
    <name evidence="11" type="ORF">TRIADDRAFT_26971</name>
</gene>
<evidence type="ECO:0000256" key="7">
    <source>
        <dbReference type="ARBA" id="ARBA00034530"/>
    </source>
</evidence>
<evidence type="ECO:0000259" key="10">
    <source>
        <dbReference type="Pfam" id="PF21895"/>
    </source>
</evidence>
<evidence type="ECO:0000256" key="4">
    <source>
        <dbReference type="ARBA" id="ARBA00022630"/>
    </source>
</evidence>
<dbReference type="GO" id="GO:0009086">
    <property type="term" value="P:methionine biosynthetic process"/>
    <property type="evidence" value="ECO:0000318"/>
    <property type="project" value="GO_Central"/>
</dbReference>
<dbReference type="STRING" id="10228.B3S098"/>
<evidence type="ECO:0000256" key="8">
    <source>
        <dbReference type="ARBA" id="ARBA00047751"/>
    </source>
</evidence>
<comment type="catalytic activity">
    <reaction evidence="8">
        <text>(6S)-5-methyl-5,6,7,8-tetrahydrofolate + NADP(+) = (6R)-5,10-methylene-5,6,7,8-tetrahydrofolate + NADPH + H(+)</text>
        <dbReference type="Rhea" id="RHEA:19817"/>
        <dbReference type="ChEBI" id="CHEBI:15378"/>
        <dbReference type="ChEBI" id="CHEBI:15636"/>
        <dbReference type="ChEBI" id="CHEBI:18608"/>
        <dbReference type="ChEBI" id="CHEBI:57783"/>
        <dbReference type="ChEBI" id="CHEBI:58349"/>
        <dbReference type="EC" id="1.5.1.53"/>
    </reaction>
    <physiologicalReaction direction="right-to-left" evidence="8">
        <dbReference type="Rhea" id="RHEA:19819"/>
    </physiologicalReaction>
</comment>
<keyword evidence="12" id="KW-1185">Reference proteome</keyword>
<dbReference type="NCBIfam" id="TIGR00677">
    <property type="entry name" value="fadh2_euk"/>
    <property type="match status" value="1"/>
</dbReference>
<name>B3S098_TRIAD</name>
<keyword evidence="4" id="KW-0285">Flavoprotein</keyword>
<comment type="similarity">
    <text evidence="3">Belongs to the methylenetetrahydrofolate reductase family.</text>
</comment>
<dbReference type="GO" id="GO:0004489">
    <property type="term" value="F:methylenetetrahydrofolate reductase [NAD(P)H] activity"/>
    <property type="evidence" value="ECO:0000318"/>
    <property type="project" value="GO_Central"/>
</dbReference>
<evidence type="ECO:0000256" key="6">
    <source>
        <dbReference type="ARBA" id="ARBA00023002"/>
    </source>
</evidence>
<dbReference type="GO" id="GO:0106313">
    <property type="term" value="F:methylenetetrahydrofolate reductase (NADPH) activity"/>
    <property type="evidence" value="ECO:0007669"/>
    <property type="project" value="UniProtKB-EC"/>
</dbReference>
<dbReference type="PANTHER" id="PTHR45754:SF3">
    <property type="entry name" value="METHYLENETETRAHYDROFOLATE REDUCTASE (NADPH)"/>
    <property type="match status" value="1"/>
</dbReference>
<evidence type="ECO:0000256" key="9">
    <source>
        <dbReference type="RuleBase" id="RU004254"/>
    </source>
</evidence>
<feature type="domain" description="MTHFR SAM-binding regulatory" evidence="10">
    <location>
        <begin position="329"/>
        <end position="626"/>
    </location>
</feature>
<dbReference type="EMBL" id="DS985246">
    <property type="protein sequence ID" value="EDV24348.1"/>
    <property type="molecule type" value="Genomic_DNA"/>
</dbReference>
<dbReference type="InParanoid" id="B3S098"/>
<dbReference type="SUPFAM" id="SSF51730">
    <property type="entry name" value="FAD-linked oxidoreductase"/>
    <property type="match status" value="1"/>
</dbReference>
<dbReference type="CDD" id="cd00537">
    <property type="entry name" value="MTHFR"/>
    <property type="match status" value="1"/>
</dbReference>
<dbReference type="Proteomes" id="UP000009022">
    <property type="component" value="Unassembled WGS sequence"/>
</dbReference>
<dbReference type="RefSeq" id="XP_002113874.1">
    <property type="nucleotide sequence ID" value="XM_002113838.1"/>
</dbReference>
<dbReference type="HOGENOM" id="CLU_025841_2_2_1"/>
<dbReference type="InterPro" id="IPR003171">
    <property type="entry name" value="Mehydrof_redctse-like"/>
</dbReference>
<dbReference type="EC" id="1.5.1.53" evidence="7"/>
<proteinExistence type="inferred from homology"/>
<dbReference type="PANTHER" id="PTHR45754">
    <property type="entry name" value="METHYLENETETRAHYDROFOLATE REDUCTASE"/>
    <property type="match status" value="1"/>
</dbReference>
<evidence type="ECO:0000256" key="1">
    <source>
        <dbReference type="ARBA" id="ARBA00001974"/>
    </source>
</evidence>
<evidence type="ECO:0000256" key="3">
    <source>
        <dbReference type="ARBA" id="ARBA00006743"/>
    </source>
</evidence>
<dbReference type="PhylomeDB" id="B3S098"/>
<dbReference type="InterPro" id="IPR029041">
    <property type="entry name" value="FAD-linked_oxidoreductase-like"/>
</dbReference>
<evidence type="ECO:0000256" key="2">
    <source>
        <dbReference type="ARBA" id="ARBA00004777"/>
    </source>
</evidence>
<dbReference type="GO" id="GO:0005829">
    <property type="term" value="C:cytosol"/>
    <property type="evidence" value="ECO:0000318"/>
    <property type="project" value="GO_Central"/>
</dbReference>
<protein>
    <recommendedName>
        <fullName evidence="7">methylenetetrahydrofolate reductase (NADPH)</fullName>
        <ecNumber evidence="7">1.5.1.53</ecNumber>
    </recommendedName>
</protein>
<reference evidence="11 12" key="1">
    <citation type="journal article" date="2008" name="Nature">
        <title>The Trichoplax genome and the nature of placozoans.</title>
        <authorList>
            <person name="Srivastava M."/>
            <person name="Begovic E."/>
            <person name="Chapman J."/>
            <person name="Putnam N.H."/>
            <person name="Hellsten U."/>
            <person name="Kawashima T."/>
            <person name="Kuo A."/>
            <person name="Mitros T."/>
            <person name="Salamov A."/>
            <person name="Carpenter M.L."/>
            <person name="Signorovitch A.Y."/>
            <person name="Moreno M.A."/>
            <person name="Kamm K."/>
            <person name="Grimwood J."/>
            <person name="Schmutz J."/>
            <person name="Shapiro H."/>
            <person name="Grigoriev I.V."/>
            <person name="Buss L.W."/>
            <person name="Schierwater B."/>
            <person name="Dellaporta S.L."/>
            <person name="Rokhsar D.S."/>
        </authorList>
    </citation>
    <scope>NUCLEOTIDE SEQUENCE [LARGE SCALE GENOMIC DNA]</scope>
    <source>
        <strain evidence="11 12">Grell-BS-1999</strain>
    </source>
</reference>
<dbReference type="KEGG" id="tad:TRIADDRAFT_26971"/>
<organism evidence="11 12">
    <name type="scientific">Trichoplax adhaerens</name>
    <name type="common">Trichoplax reptans</name>
    <dbReference type="NCBI Taxonomy" id="10228"/>
    <lineage>
        <taxon>Eukaryota</taxon>
        <taxon>Metazoa</taxon>
        <taxon>Placozoa</taxon>
        <taxon>Uniplacotomia</taxon>
        <taxon>Trichoplacea</taxon>
        <taxon>Trichoplacidae</taxon>
        <taxon>Trichoplax</taxon>
    </lineage>
</organism>
<dbReference type="AlphaFoldDB" id="B3S098"/>
<evidence type="ECO:0000313" key="12">
    <source>
        <dbReference type="Proteomes" id="UP000009022"/>
    </source>
</evidence>
<dbReference type="InterPro" id="IPR053806">
    <property type="entry name" value="MTHFR_C"/>
</dbReference>
<dbReference type="OMA" id="AWKEEFY"/>
<accession>B3S098</accession>
<keyword evidence="6" id="KW-0560">Oxidoreductase</keyword>